<proteinExistence type="predicted"/>
<dbReference type="InParanoid" id="A0A2K1JXY1"/>
<reference evidence="1 3" key="1">
    <citation type="journal article" date="2008" name="Science">
        <title>The Physcomitrella genome reveals evolutionary insights into the conquest of land by plants.</title>
        <authorList>
            <person name="Rensing S."/>
            <person name="Lang D."/>
            <person name="Zimmer A."/>
            <person name="Terry A."/>
            <person name="Salamov A."/>
            <person name="Shapiro H."/>
            <person name="Nishiyama T."/>
            <person name="Perroud P.-F."/>
            <person name="Lindquist E."/>
            <person name="Kamisugi Y."/>
            <person name="Tanahashi T."/>
            <person name="Sakakibara K."/>
            <person name="Fujita T."/>
            <person name="Oishi K."/>
            <person name="Shin-I T."/>
            <person name="Kuroki Y."/>
            <person name="Toyoda A."/>
            <person name="Suzuki Y."/>
            <person name="Hashimoto A."/>
            <person name="Yamaguchi K."/>
            <person name="Sugano A."/>
            <person name="Kohara Y."/>
            <person name="Fujiyama A."/>
            <person name="Anterola A."/>
            <person name="Aoki S."/>
            <person name="Ashton N."/>
            <person name="Barbazuk W.B."/>
            <person name="Barker E."/>
            <person name="Bennetzen J."/>
            <person name="Bezanilla M."/>
            <person name="Blankenship R."/>
            <person name="Cho S.H."/>
            <person name="Dutcher S."/>
            <person name="Estelle M."/>
            <person name="Fawcett J.A."/>
            <person name="Gundlach H."/>
            <person name="Hanada K."/>
            <person name="Heyl A."/>
            <person name="Hicks K.A."/>
            <person name="Hugh J."/>
            <person name="Lohr M."/>
            <person name="Mayer K."/>
            <person name="Melkozernov A."/>
            <person name="Murata T."/>
            <person name="Nelson D."/>
            <person name="Pils B."/>
            <person name="Prigge M."/>
            <person name="Reiss B."/>
            <person name="Renner T."/>
            <person name="Rombauts S."/>
            <person name="Rushton P."/>
            <person name="Sanderfoot A."/>
            <person name="Schween G."/>
            <person name="Shiu S.-H."/>
            <person name="Stueber K."/>
            <person name="Theodoulou F.L."/>
            <person name="Tu H."/>
            <person name="Van de Peer Y."/>
            <person name="Verrier P.J."/>
            <person name="Waters E."/>
            <person name="Wood A."/>
            <person name="Yang L."/>
            <person name="Cove D."/>
            <person name="Cuming A."/>
            <person name="Hasebe M."/>
            <person name="Lucas S."/>
            <person name="Mishler D.B."/>
            <person name="Reski R."/>
            <person name="Grigoriev I."/>
            <person name="Quatrano R.S."/>
            <person name="Boore J.L."/>
        </authorList>
    </citation>
    <scope>NUCLEOTIDE SEQUENCE [LARGE SCALE GENOMIC DNA]</scope>
    <source>
        <strain evidence="2 3">cv. Gransden 2004</strain>
    </source>
</reference>
<name>A0A2K1JXY1_PHYPA</name>
<sequence>MPDEHGRPILRAISGIPWLWCENQDYNWMNTVSPENKNRLRQLLKSRWFGKVFVHTFACVCDDLPLLNRAITPLCKCWAMASLTCGSSIVRETES</sequence>
<keyword evidence="3" id="KW-1185">Reference proteome</keyword>
<dbReference type="PaxDb" id="3218-PP1S293_74V6.1"/>
<dbReference type="Gramene" id="Pp3c10_6470V3.2">
    <property type="protein sequence ID" value="PAC:32900759.CDS.1"/>
    <property type="gene ID" value="Pp3c10_6470"/>
</dbReference>
<dbReference type="EMBL" id="ABEU02000010">
    <property type="protein sequence ID" value="PNR46388.1"/>
    <property type="molecule type" value="Genomic_DNA"/>
</dbReference>
<dbReference type="EnsemblPlants" id="Pp3c10_6470V3.2">
    <property type="protein sequence ID" value="PAC:32900759.CDS.1"/>
    <property type="gene ID" value="Pp3c10_6470"/>
</dbReference>
<dbReference type="AlphaFoldDB" id="A0A2K1JXY1"/>
<accession>A0A2K1JXY1</accession>
<evidence type="ECO:0000313" key="3">
    <source>
        <dbReference type="Proteomes" id="UP000006727"/>
    </source>
</evidence>
<dbReference type="EnsemblPlants" id="Pp3c10_6470V3.1">
    <property type="protein sequence ID" value="PAC:32900758.CDS.1"/>
    <property type="gene ID" value="Pp3c10_6470"/>
</dbReference>
<dbReference type="Gramene" id="Pp3c10_6470V3.1">
    <property type="protein sequence ID" value="PAC:32900758.CDS.1"/>
    <property type="gene ID" value="Pp3c10_6470"/>
</dbReference>
<reference evidence="1 3" key="2">
    <citation type="journal article" date="2018" name="Plant J.">
        <title>The Physcomitrella patens chromosome-scale assembly reveals moss genome structure and evolution.</title>
        <authorList>
            <person name="Lang D."/>
            <person name="Ullrich K.K."/>
            <person name="Murat F."/>
            <person name="Fuchs J."/>
            <person name="Jenkins J."/>
            <person name="Haas F.B."/>
            <person name="Piednoel M."/>
            <person name="Gundlach H."/>
            <person name="Van Bel M."/>
            <person name="Meyberg R."/>
            <person name="Vives C."/>
            <person name="Morata J."/>
            <person name="Symeonidi A."/>
            <person name="Hiss M."/>
            <person name="Muchero W."/>
            <person name="Kamisugi Y."/>
            <person name="Saleh O."/>
            <person name="Blanc G."/>
            <person name="Decker E.L."/>
            <person name="van Gessel N."/>
            <person name="Grimwood J."/>
            <person name="Hayes R.D."/>
            <person name="Graham S.W."/>
            <person name="Gunter L.E."/>
            <person name="McDaniel S.F."/>
            <person name="Hoernstein S.N.W."/>
            <person name="Larsson A."/>
            <person name="Li F.W."/>
            <person name="Perroud P.F."/>
            <person name="Phillips J."/>
            <person name="Ranjan P."/>
            <person name="Rokshar D.S."/>
            <person name="Rothfels C.J."/>
            <person name="Schneider L."/>
            <person name="Shu S."/>
            <person name="Stevenson D.W."/>
            <person name="Thummler F."/>
            <person name="Tillich M."/>
            <person name="Villarreal Aguilar J.C."/>
            <person name="Widiez T."/>
            <person name="Wong G.K."/>
            <person name="Wymore A."/>
            <person name="Zhang Y."/>
            <person name="Zimmer A.D."/>
            <person name="Quatrano R.S."/>
            <person name="Mayer K.F.X."/>
            <person name="Goodstein D."/>
            <person name="Casacuberta J.M."/>
            <person name="Vandepoele K."/>
            <person name="Reski R."/>
            <person name="Cuming A.C."/>
            <person name="Tuskan G.A."/>
            <person name="Maumus F."/>
            <person name="Salse J."/>
            <person name="Schmutz J."/>
            <person name="Rensing S.A."/>
        </authorList>
    </citation>
    <scope>NUCLEOTIDE SEQUENCE [LARGE SCALE GENOMIC DNA]</scope>
    <source>
        <strain evidence="2 3">cv. Gransden 2004</strain>
    </source>
</reference>
<gene>
    <name evidence="1" type="ORF">PHYPA_013507</name>
</gene>
<reference evidence="2" key="3">
    <citation type="submission" date="2020-12" db="UniProtKB">
        <authorList>
            <consortium name="EnsemblPlants"/>
        </authorList>
    </citation>
    <scope>IDENTIFICATION</scope>
</reference>
<evidence type="ECO:0000313" key="2">
    <source>
        <dbReference type="EnsemblPlants" id="PAC:32900758.CDS.1"/>
    </source>
</evidence>
<dbReference type="Proteomes" id="UP000006727">
    <property type="component" value="Chromosome 10"/>
</dbReference>
<protein>
    <submittedName>
        <fullName evidence="1 2">Uncharacterized protein</fullName>
    </submittedName>
</protein>
<organism evidence="1">
    <name type="scientific">Physcomitrium patens</name>
    <name type="common">Spreading-leaved earth moss</name>
    <name type="synonym">Physcomitrella patens</name>
    <dbReference type="NCBI Taxonomy" id="3218"/>
    <lineage>
        <taxon>Eukaryota</taxon>
        <taxon>Viridiplantae</taxon>
        <taxon>Streptophyta</taxon>
        <taxon>Embryophyta</taxon>
        <taxon>Bryophyta</taxon>
        <taxon>Bryophytina</taxon>
        <taxon>Bryopsida</taxon>
        <taxon>Funariidae</taxon>
        <taxon>Funariales</taxon>
        <taxon>Funariaceae</taxon>
        <taxon>Physcomitrium</taxon>
    </lineage>
</organism>
<evidence type="ECO:0000313" key="1">
    <source>
        <dbReference type="EMBL" id="PNR46388.1"/>
    </source>
</evidence>